<evidence type="ECO:0000313" key="11">
    <source>
        <dbReference type="EMBL" id="RZC33697.1"/>
    </source>
</evidence>
<evidence type="ECO:0000256" key="1">
    <source>
        <dbReference type="ARBA" id="ARBA00004651"/>
    </source>
</evidence>
<feature type="transmembrane region" description="Helical" evidence="9">
    <location>
        <begin position="311"/>
        <end position="331"/>
    </location>
</feature>
<comment type="caution">
    <text evidence="11">The sequence shown here is derived from an EMBL/GenBank/DDBJ whole genome shotgun (WGS) entry which is preliminary data.</text>
</comment>
<dbReference type="SUPFAM" id="SSF103473">
    <property type="entry name" value="MFS general substrate transporter"/>
    <property type="match status" value="1"/>
</dbReference>
<dbReference type="PANTHER" id="PTHR23503">
    <property type="entry name" value="SOLUTE CARRIER FAMILY 2"/>
    <property type="match status" value="1"/>
</dbReference>
<gene>
    <name evidence="11" type="ORF">BDFB_008093</name>
</gene>
<sequence>MGAIQLLNSHLVYAIVAAALGSGFQHGYHTGVINVPAEVFRNWENTTHHDVYKSWLDKPKLDLLWGITTSIMNVGGTIGGVLSGIASNKLGPKNGLLFNNILVILASLFMFLSKMVNSIEMMVIGRFLVGINCGFNCGLCPMYLSEISPVALRGAVGSIYQLVITISILISQIVGLDYILGNEDCWIHLFIIPIVIAVIQIVLLFFCVESPKYLVSVKNNTEAAEKAMKWLRKSEDVGEEMGEIKKEDDQNKALPAITLKDMFKDRSLKIPLFISIMVMLAQQFSGINAVIFYSTQTFQDDAGLKGYAPQYGTIGVGVINVMMTVVSVMLVDRAGRKTLLLIGFGGMALDTLAMSIAFHFTKKEKEILPWFSIVLVNIYIILFAAGAGSIPWFLVTELFNQAARPTAVSLAVPTNWIANFIVTLTFPSIQGLIKSFVFLIFTVLNLLFFFFIWKMVPETKNKTIEEITSRYK</sequence>
<dbReference type="AlphaFoldDB" id="A0A482VMS8"/>
<feature type="transmembrane region" description="Helical" evidence="9">
    <location>
        <begin position="156"/>
        <end position="180"/>
    </location>
</feature>
<dbReference type="GO" id="GO:0005886">
    <property type="term" value="C:plasma membrane"/>
    <property type="evidence" value="ECO:0007669"/>
    <property type="project" value="UniProtKB-SubCell"/>
</dbReference>
<keyword evidence="2 8" id="KW-0813">Transport</keyword>
<dbReference type="OrthoDB" id="4540492at2759"/>
<dbReference type="InterPro" id="IPR045263">
    <property type="entry name" value="GLUT"/>
</dbReference>
<dbReference type="InterPro" id="IPR003663">
    <property type="entry name" value="Sugar/inositol_transpt"/>
</dbReference>
<dbReference type="PROSITE" id="PS50850">
    <property type="entry name" value="MFS"/>
    <property type="match status" value="1"/>
</dbReference>
<dbReference type="Pfam" id="PF00083">
    <property type="entry name" value="Sugar_tr"/>
    <property type="match status" value="1"/>
</dbReference>
<comment type="subcellular location">
    <subcellularLocation>
        <location evidence="1">Cell membrane</location>
        <topology evidence="1">Multi-pass membrane protein</topology>
    </subcellularLocation>
</comment>
<feature type="transmembrane region" description="Helical" evidence="9">
    <location>
        <begin position="186"/>
        <end position="208"/>
    </location>
</feature>
<evidence type="ECO:0000256" key="9">
    <source>
        <dbReference type="SAM" id="Phobius"/>
    </source>
</evidence>
<name>A0A482VMS8_ASBVE</name>
<evidence type="ECO:0000256" key="2">
    <source>
        <dbReference type="ARBA" id="ARBA00022448"/>
    </source>
</evidence>
<feature type="domain" description="Major facilitator superfamily (MFS) profile" evidence="10">
    <location>
        <begin position="15"/>
        <end position="460"/>
    </location>
</feature>
<dbReference type="InterPro" id="IPR036259">
    <property type="entry name" value="MFS_trans_sf"/>
</dbReference>
<feature type="transmembrane region" description="Helical" evidence="9">
    <location>
        <begin position="63"/>
        <end position="85"/>
    </location>
</feature>
<reference evidence="11 12" key="1">
    <citation type="submission" date="2017-03" db="EMBL/GenBank/DDBJ databases">
        <title>Genome of the blue death feigning beetle - Asbolus verrucosus.</title>
        <authorList>
            <person name="Rider S.D."/>
        </authorList>
    </citation>
    <scope>NUCLEOTIDE SEQUENCE [LARGE SCALE GENOMIC DNA]</scope>
    <source>
        <strain evidence="11">Butters</strain>
        <tissue evidence="11">Head and leg muscle</tissue>
    </source>
</reference>
<accession>A0A482VMS8</accession>
<dbReference type="Proteomes" id="UP000292052">
    <property type="component" value="Unassembled WGS sequence"/>
</dbReference>
<dbReference type="PROSITE" id="PS00217">
    <property type="entry name" value="SUGAR_TRANSPORT_2"/>
    <property type="match status" value="1"/>
</dbReference>
<dbReference type="FunFam" id="1.20.1250.20:FF:001511">
    <property type="entry name" value="Solute carrier family 2, facilitated glucose transporter member 5"/>
    <property type="match status" value="1"/>
</dbReference>
<keyword evidence="4 9" id="KW-0812">Transmembrane</keyword>
<keyword evidence="11" id="KW-0762">Sugar transport</keyword>
<proteinExistence type="inferred from homology"/>
<evidence type="ECO:0000256" key="4">
    <source>
        <dbReference type="ARBA" id="ARBA00022692"/>
    </source>
</evidence>
<dbReference type="PRINTS" id="PR00171">
    <property type="entry name" value="SUGRTRNSPORT"/>
</dbReference>
<keyword evidence="6 9" id="KW-0472">Membrane</keyword>
<evidence type="ECO:0000256" key="3">
    <source>
        <dbReference type="ARBA" id="ARBA00022475"/>
    </source>
</evidence>
<dbReference type="InterPro" id="IPR020846">
    <property type="entry name" value="MFS_dom"/>
</dbReference>
<comment type="similarity">
    <text evidence="8">Belongs to the major facilitator superfamily. Sugar transporter (TC 2.A.1.1) family.</text>
</comment>
<evidence type="ECO:0000256" key="6">
    <source>
        <dbReference type="ARBA" id="ARBA00023136"/>
    </source>
</evidence>
<feature type="transmembrane region" description="Helical" evidence="9">
    <location>
        <begin position="97"/>
        <end position="117"/>
    </location>
</feature>
<keyword evidence="5 9" id="KW-1133">Transmembrane helix</keyword>
<feature type="transmembrane region" description="Helical" evidence="9">
    <location>
        <begin position="123"/>
        <end position="144"/>
    </location>
</feature>
<evidence type="ECO:0000313" key="12">
    <source>
        <dbReference type="Proteomes" id="UP000292052"/>
    </source>
</evidence>
<evidence type="ECO:0000259" key="10">
    <source>
        <dbReference type="PROSITE" id="PS50850"/>
    </source>
</evidence>
<feature type="transmembrane region" description="Helical" evidence="9">
    <location>
        <begin position="338"/>
        <end position="361"/>
    </location>
</feature>
<feature type="transmembrane region" description="Helical" evidence="9">
    <location>
        <begin position="432"/>
        <end position="453"/>
    </location>
</feature>
<organism evidence="11 12">
    <name type="scientific">Asbolus verrucosus</name>
    <name type="common">Desert ironclad beetle</name>
    <dbReference type="NCBI Taxonomy" id="1661398"/>
    <lineage>
        <taxon>Eukaryota</taxon>
        <taxon>Metazoa</taxon>
        <taxon>Ecdysozoa</taxon>
        <taxon>Arthropoda</taxon>
        <taxon>Hexapoda</taxon>
        <taxon>Insecta</taxon>
        <taxon>Pterygota</taxon>
        <taxon>Neoptera</taxon>
        <taxon>Endopterygota</taxon>
        <taxon>Coleoptera</taxon>
        <taxon>Polyphaga</taxon>
        <taxon>Cucujiformia</taxon>
        <taxon>Tenebrionidae</taxon>
        <taxon>Pimeliinae</taxon>
        <taxon>Asbolus</taxon>
    </lineage>
</organism>
<dbReference type="STRING" id="1661398.A0A482VMS8"/>
<dbReference type="GO" id="GO:0005353">
    <property type="term" value="F:fructose transmembrane transporter activity"/>
    <property type="evidence" value="ECO:0007669"/>
    <property type="project" value="UniProtKB-ARBA"/>
</dbReference>
<feature type="transmembrane region" description="Helical" evidence="9">
    <location>
        <begin position="270"/>
        <end position="291"/>
    </location>
</feature>
<evidence type="ECO:0000256" key="5">
    <source>
        <dbReference type="ARBA" id="ARBA00022989"/>
    </source>
</evidence>
<feature type="transmembrane region" description="Helical" evidence="9">
    <location>
        <begin position="407"/>
        <end position="426"/>
    </location>
</feature>
<evidence type="ECO:0000256" key="7">
    <source>
        <dbReference type="ARBA" id="ARBA00023180"/>
    </source>
</evidence>
<dbReference type="InterPro" id="IPR005828">
    <property type="entry name" value="MFS_sugar_transport-like"/>
</dbReference>
<dbReference type="GO" id="GO:1990539">
    <property type="term" value="P:fructose import across plasma membrane"/>
    <property type="evidence" value="ECO:0007669"/>
    <property type="project" value="UniProtKB-ARBA"/>
</dbReference>
<keyword evidence="12" id="KW-1185">Reference proteome</keyword>
<keyword evidence="3" id="KW-1003">Cell membrane</keyword>
<dbReference type="PANTHER" id="PTHR23503:SF8">
    <property type="entry name" value="FACILITATED GLUCOSE TRANSPORTER PROTEIN 1"/>
    <property type="match status" value="1"/>
</dbReference>
<dbReference type="EMBL" id="QDEB01086726">
    <property type="protein sequence ID" value="RZC33697.1"/>
    <property type="molecule type" value="Genomic_DNA"/>
</dbReference>
<evidence type="ECO:0000256" key="8">
    <source>
        <dbReference type="RuleBase" id="RU003346"/>
    </source>
</evidence>
<dbReference type="NCBIfam" id="TIGR00879">
    <property type="entry name" value="SP"/>
    <property type="match status" value="1"/>
</dbReference>
<feature type="transmembrane region" description="Helical" evidence="9">
    <location>
        <begin position="367"/>
        <end position="395"/>
    </location>
</feature>
<keyword evidence="7" id="KW-0325">Glycoprotein</keyword>
<protein>
    <submittedName>
        <fullName evidence="11">Facilitated glucose transporter protein 1</fullName>
    </submittedName>
</protein>
<dbReference type="PROSITE" id="PS00216">
    <property type="entry name" value="SUGAR_TRANSPORT_1"/>
    <property type="match status" value="1"/>
</dbReference>
<dbReference type="InterPro" id="IPR005829">
    <property type="entry name" value="Sugar_transporter_CS"/>
</dbReference>
<dbReference type="Gene3D" id="1.20.1250.20">
    <property type="entry name" value="MFS general substrate transporter like domains"/>
    <property type="match status" value="1"/>
</dbReference>